<keyword evidence="2" id="KW-1185">Reference proteome</keyword>
<gene>
    <name evidence="1" type="ORF">ACFQDI_15565</name>
</gene>
<proteinExistence type="predicted"/>
<reference evidence="2" key="1">
    <citation type="journal article" date="2019" name="Int. J. Syst. Evol. Microbiol.">
        <title>The Global Catalogue of Microorganisms (GCM) 10K type strain sequencing project: providing services to taxonomists for standard genome sequencing and annotation.</title>
        <authorList>
            <consortium name="The Broad Institute Genomics Platform"/>
            <consortium name="The Broad Institute Genome Sequencing Center for Infectious Disease"/>
            <person name="Wu L."/>
            <person name="Ma J."/>
        </authorList>
    </citation>
    <scope>NUCLEOTIDE SEQUENCE [LARGE SCALE GENOMIC DNA]</scope>
    <source>
        <strain evidence="2">CGMCC 4.1469</strain>
    </source>
</reference>
<protein>
    <submittedName>
        <fullName evidence="1">Uncharacterized protein</fullName>
    </submittedName>
</protein>
<dbReference type="Proteomes" id="UP001596052">
    <property type="component" value="Unassembled WGS sequence"/>
</dbReference>
<dbReference type="EMBL" id="JBHSMQ010000005">
    <property type="protein sequence ID" value="MFC5456282.1"/>
    <property type="molecule type" value="Genomic_DNA"/>
</dbReference>
<name>A0ABW0KTM9_9BACT</name>
<evidence type="ECO:0000313" key="1">
    <source>
        <dbReference type="EMBL" id="MFC5456282.1"/>
    </source>
</evidence>
<evidence type="ECO:0000313" key="2">
    <source>
        <dbReference type="Proteomes" id="UP001596052"/>
    </source>
</evidence>
<organism evidence="1 2">
    <name type="scientific">Prosthecobacter fluviatilis</name>
    <dbReference type="NCBI Taxonomy" id="445931"/>
    <lineage>
        <taxon>Bacteria</taxon>
        <taxon>Pseudomonadati</taxon>
        <taxon>Verrucomicrobiota</taxon>
        <taxon>Verrucomicrobiia</taxon>
        <taxon>Verrucomicrobiales</taxon>
        <taxon>Verrucomicrobiaceae</taxon>
        <taxon>Prosthecobacter</taxon>
    </lineage>
</organism>
<accession>A0ABW0KTM9</accession>
<comment type="caution">
    <text evidence="1">The sequence shown here is derived from an EMBL/GenBank/DDBJ whole genome shotgun (WGS) entry which is preliminary data.</text>
</comment>
<sequence>MCCFTGKVEEVKNTRIFARLGEHGNQVLIYQMSVNVPRDLAMVLPIPIKKGTGEDAVKFFDFSKYERVFDDLWEMFPMRSYGADPFGAAPAAATSRSLAVVSVGAYDASFVPSAADFSRLDERFRLPEGTWDKLPGYEDFGFAVFKLKPGKAQVHPMAFSFPTALAGTVFFPTMHIHDGKIHAKETFDHKLYLQGTGLNVMGGGWEESPGLAVTKVKCGYTHGMIRPEMHVYRNEIRGVCDNGDILVKPKKV</sequence>